<accession>A0ABU0TCE8</accession>
<reference evidence="1 2" key="1">
    <citation type="submission" date="2023-07" db="EMBL/GenBank/DDBJ databases">
        <title>Comparative genomics of wheat-associated soil bacteria to identify genetic determinants of phenazine resistance.</title>
        <authorList>
            <person name="Mouncey N."/>
        </authorList>
    </citation>
    <scope>NUCLEOTIDE SEQUENCE [LARGE SCALE GENOMIC DNA]</scope>
    <source>
        <strain evidence="1 2">V2I4</strain>
    </source>
</reference>
<sequence>MGKGWERRRRRLVNRMSQAGPVGGVLAVLLSLGRARNSDCEDVFAETALAVDGVVSAEFDCSDMFGGWQRGKVVLRASSCDEAIRIMDALLRAFAAEPRLEPRWATPQEYRNEDGSIVVGAGAVGFSAVPTIREVRGHYGRTD</sequence>
<keyword evidence="2" id="KW-1185">Reference proteome</keyword>
<name>A0ABU0TCE8_9ACTN</name>
<evidence type="ECO:0000313" key="1">
    <source>
        <dbReference type="EMBL" id="MDQ1033435.1"/>
    </source>
</evidence>
<proteinExistence type="predicted"/>
<evidence type="ECO:0000313" key="2">
    <source>
        <dbReference type="Proteomes" id="UP001230328"/>
    </source>
</evidence>
<gene>
    <name evidence="1" type="ORF">QF035_011017</name>
</gene>
<dbReference type="EMBL" id="JAUSZI010000002">
    <property type="protein sequence ID" value="MDQ1033435.1"/>
    <property type="molecule type" value="Genomic_DNA"/>
</dbReference>
<protein>
    <submittedName>
        <fullName evidence="1">Uncharacterized protein</fullName>
    </submittedName>
</protein>
<dbReference type="Proteomes" id="UP001230328">
    <property type="component" value="Unassembled WGS sequence"/>
</dbReference>
<organism evidence="1 2">
    <name type="scientific">Streptomyces umbrinus</name>
    <dbReference type="NCBI Taxonomy" id="67370"/>
    <lineage>
        <taxon>Bacteria</taxon>
        <taxon>Bacillati</taxon>
        <taxon>Actinomycetota</taxon>
        <taxon>Actinomycetes</taxon>
        <taxon>Kitasatosporales</taxon>
        <taxon>Streptomycetaceae</taxon>
        <taxon>Streptomyces</taxon>
        <taxon>Streptomyces phaeochromogenes group</taxon>
    </lineage>
</organism>
<comment type="caution">
    <text evidence="1">The sequence shown here is derived from an EMBL/GenBank/DDBJ whole genome shotgun (WGS) entry which is preliminary data.</text>
</comment>